<dbReference type="PANTHER" id="PTHR33524">
    <property type="entry name" value="C5ORF35"/>
    <property type="match status" value="1"/>
</dbReference>
<feature type="compositionally biased region" description="Acidic residues" evidence="1">
    <location>
        <begin position="151"/>
        <end position="163"/>
    </location>
</feature>
<evidence type="ECO:0008006" key="4">
    <source>
        <dbReference type="Google" id="ProtNLM"/>
    </source>
</evidence>
<evidence type="ECO:0000313" key="2">
    <source>
        <dbReference type="EMBL" id="GIM13857.1"/>
    </source>
</evidence>
<feature type="region of interest" description="Disordered" evidence="1">
    <location>
        <begin position="308"/>
        <end position="328"/>
    </location>
</feature>
<dbReference type="InterPro" id="IPR040415">
    <property type="entry name" value="SETD9"/>
</dbReference>
<feature type="compositionally biased region" description="Low complexity" evidence="1">
    <location>
        <begin position="192"/>
        <end position="207"/>
    </location>
</feature>
<reference evidence="2" key="1">
    <citation type="journal article" date="2021" name="Proc. Natl. Acad. Sci. U.S.A.">
        <title>Three genomes in the algal genus Volvox reveal the fate of a haploid sex-determining region after a transition to homothallism.</title>
        <authorList>
            <person name="Yamamoto K."/>
            <person name="Hamaji T."/>
            <person name="Kawai-Toyooka H."/>
            <person name="Matsuzaki R."/>
            <person name="Takahashi F."/>
            <person name="Nishimura Y."/>
            <person name="Kawachi M."/>
            <person name="Noguchi H."/>
            <person name="Minakuchi Y."/>
            <person name="Umen J.G."/>
            <person name="Toyoda A."/>
            <person name="Nozaki H."/>
        </authorList>
    </citation>
    <scope>NUCLEOTIDE SEQUENCE</scope>
    <source>
        <strain evidence="2">NIES-3785</strain>
    </source>
</reference>
<dbReference type="Proteomes" id="UP000722791">
    <property type="component" value="Unassembled WGS sequence"/>
</dbReference>
<sequence>RRPGAVLEYQPRAAHLPDSSSSSRNVDGSSSSSNSSCSRDSSSSPWWTWAGPLSSALEYVEGRHSLALGHFVNHPGEGQSPNVLEASLDIPVNELLGPTTSTTTTTTRTIISATASTASTTAPGPRPWLRAYLPVVQPPLHYDPYGKDAEDGNDEDDEEEGETESNGNVDDEVARTRGSDGKSKGHIVTSPPGAAEDGAGAAAEKAGKAAPSAVAAVACDSEQQRQQQWRQRQRLPGELRAEELLSPPGEKVRLLVLVATRALRDGEELLQNYRMNPNVTRPEWYVVHDAEAEQRRWAKVKALDLGFRSRPSGRSGGGKEGAGGAGGF</sequence>
<dbReference type="PANTHER" id="PTHR33524:SF1">
    <property type="entry name" value="SET DOMAIN-CONTAINING PROTEIN"/>
    <property type="match status" value="1"/>
</dbReference>
<evidence type="ECO:0000313" key="3">
    <source>
        <dbReference type="Proteomes" id="UP000722791"/>
    </source>
</evidence>
<protein>
    <recommendedName>
        <fullName evidence="4">SET domain-containing protein</fullName>
    </recommendedName>
</protein>
<organism evidence="2 3">
    <name type="scientific">Volvox reticuliferus</name>
    <dbReference type="NCBI Taxonomy" id="1737510"/>
    <lineage>
        <taxon>Eukaryota</taxon>
        <taxon>Viridiplantae</taxon>
        <taxon>Chlorophyta</taxon>
        <taxon>core chlorophytes</taxon>
        <taxon>Chlorophyceae</taxon>
        <taxon>CS clade</taxon>
        <taxon>Chlamydomonadales</taxon>
        <taxon>Volvocaceae</taxon>
        <taxon>Volvox</taxon>
    </lineage>
</organism>
<accession>A0A8J4GS14</accession>
<feature type="region of interest" description="Disordered" evidence="1">
    <location>
        <begin position="1"/>
        <end position="45"/>
    </location>
</feature>
<proteinExistence type="predicted"/>
<feature type="compositionally biased region" description="Gly residues" evidence="1">
    <location>
        <begin position="314"/>
        <end position="328"/>
    </location>
</feature>
<comment type="caution">
    <text evidence="2">The sequence shown here is derived from an EMBL/GenBank/DDBJ whole genome shotgun (WGS) entry which is preliminary data.</text>
</comment>
<name>A0A8J4GS14_9CHLO</name>
<dbReference type="AlphaFoldDB" id="A0A8J4GS14"/>
<feature type="non-terminal residue" evidence="2">
    <location>
        <position position="1"/>
    </location>
</feature>
<gene>
    <name evidence="2" type="ORF">Vretimale_16935</name>
</gene>
<dbReference type="EMBL" id="BNCQ01000052">
    <property type="protein sequence ID" value="GIM13857.1"/>
    <property type="molecule type" value="Genomic_DNA"/>
</dbReference>
<feature type="compositionally biased region" description="Basic and acidic residues" evidence="1">
    <location>
        <begin position="172"/>
        <end position="183"/>
    </location>
</feature>
<evidence type="ECO:0000256" key="1">
    <source>
        <dbReference type="SAM" id="MobiDB-lite"/>
    </source>
</evidence>
<feature type="region of interest" description="Disordered" evidence="1">
    <location>
        <begin position="140"/>
        <end position="207"/>
    </location>
</feature>
<feature type="compositionally biased region" description="Low complexity" evidence="1">
    <location>
        <begin position="19"/>
        <end position="44"/>
    </location>
</feature>